<dbReference type="AlphaFoldDB" id="A0A9J7E9R1"/>
<dbReference type="GO" id="GO:0071897">
    <property type="term" value="P:DNA biosynthetic process"/>
    <property type="evidence" value="ECO:0007669"/>
    <property type="project" value="UniProtKB-ARBA"/>
</dbReference>
<keyword evidence="2" id="KW-1185">Reference proteome</keyword>
<protein>
    <submittedName>
        <fullName evidence="3">Uncharacterized protein LOC111355253</fullName>
    </submittedName>
</protein>
<dbReference type="InterPro" id="IPR008042">
    <property type="entry name" value="Retrotrans_Pao"/>
</dbReference>
<dbReference type="RefSeq" id="XP_022824802.1">
    <property type="nucleotide sequence ID" value="XM_022969034.1"/>
</dbReference>
<dbReference type="SUPFAM" id="SSF56672">
    <property type="entry name" value="DNA/RNA polymerases"/>
    <property type="match status" value="1"/>
</dbReference>
<evidence type="ECO:0000313" key="3">
    <source>
        <dbReference type="RefSeq" id="XP_022824802.1"/>
    </source>
</evidence>
<evidence type="ECO:0000313" key="2">
    <source>
        <dbReference type="Proteomes" id="UP000301870"/>
    </source>
</evidence>
<evidence type="ECO:0000259" key="1">
    <source>
        <dbReference type="PROSITE" id="PS50994"/>
    </source>
</evidence>
<dbReference type="GO" id="GO:0042575">
    <property type="term" value="C:DNA polymerase complex"/>
    <property type="evidence" value="ECO:0007669"/>
    <property type="project" value="UniProtKB-ARBA"/>
</dbReference>
<dbReference type="Gene3D" id="3.30.420.10">
    <property type="entry name" value="Ribonuclease H-like superfamily/Ribonuclease H"/>
    <property type="match status" value="1"/>
</dbReference>
<gene>
    <name evidence="3" type="primary">LOC111355253</name>
</gene>
<dbReference type="GO" id="GO:0015074">
    <property type="term" value="P:DNA integration"/>
    <property type="evidence" value="ECO:0007669"/>
    <property type="project" value="InterPro"/>
</dbReference>
<dbReference type="InterPro" id="IPR043502">
    <property type="entry name" value="DNA/RNA_pol_sf"/>
</dbReference>
<dbReference type="InterPro" id="IPR041588">
    <property type="entry name" value="Integrase_H2C2"/>
</dbReference>
<name>A0A9J7E9R1_SPOLT</name>
<reference evidence="3" key="1">
    <citation type="submission" date="2025-08" db="UniProtKB">
        <authorList>
            <consortium name="RefSeq"/>
        </authorList>
    </citation>
    <scope>IDENTIFICATION</scope>
    <source>
        <strain evidence="3">Ishihara</strain>
        <tissue evidence="3">Whole body</tissue>
    </source>
</reference>
<dbReference type="Pfam" id="PF18701">
    <property type="entry name" value="DUF5641"/>
    <property type="match status" value="1"/>
</dbReference>
<dbReference type="InterPro" id="IPR001584">
    <property type="entry name" value="Integrase_cat-core"/>
</dbReference>
<dbReference type="InterPro" id="IPR012337">
    <property type="entry name" value="RNaseH-like_sf"/>
</dbReference>
<feature type="domain" description="Integrase catalytic" evidence="1">
    <location>
        <begin position="739"/>
        <end position="931"/>
    </location>
</feature>
<dbReference type="GeneID" id="111355253"/>
<dbReference type="PANTHER" id="PTHR47331:SF4">
    <property type="entry name" value="PEPTIDASE S1 DOMAIN-CONTAINING PROTEIN"/>
    <property type="match status" value="1"/>
</dbReference>
<dbReference type="InterPro" id="IPR036397">
    <property type="entry name" value="RNaseH_sf"/>
</dbReference>
<dbReference type="PROSITE" id="PS50994">
    <property type="entry name" value="INTEGRASE"/>
    <property type="match status" value="1"/>
</dbReference>
<dbReference type="GO" id="GO:0003676">
    <property type="term" value="F:nucleic acid binding"/>
    <property type="evidence" value="ECO:0007669"/>
    <property type="project" value="InterPro"/>
</dbReference>
<dbReference type="InterPro" id="IPR040676">
    <property type="entry name" value="DUF5641"/>
</dbReference>
<dbReference type="PANTHER" id="PTHR47331">
    <property type="entry name" value="PHD-TYPE DOMAIN-CONTAINING PROTEIN"/>
    <property type="match status" value="1"/>
</dbReference>
<dbReference type="KEGG" id="sliu:111355253"/>
<organism evidence="2 3">
    <name type="scientific">Spodoptera litura</name>
    <name type="common">Asian cotton leafworm</name>
    <dbReference type="NCBI Taxonomy" id="69820"/>
    <lineage>
        <taxon>Eukaryota</taxon>
        <taxon>Metazoa</taxon>
        <taxon>Ecdysozoa</taxon>
        <taxon>Arthropoda</taxon>
        <taxon>Hexapoda</taxon>
        <taxon>Insecta</taxon>
        <taxon>Pterygota</taxon>
        <taxon>Neoptera</taxon>
        <taxon>Endopterygota</taxon>
        <taxon>Lepidoptera</taxon>
        <taxon>Glossata</taxon>
        <taxon>Ditrysia</taxon>
        <taxon>Noctuoidea</taxon>
        <taxon>Noctuidae</taxon>
        <taxon>Amphipyrinae</taxon>
        <taxon>Spodoptera</taxon>
    </lineage>
</organism>
<proteinExistence type="predicted"/>
<sequence>MLLGAEIYSQILQNGFKKAPDGSTVAQATSLGWILSGTVTSASQNTSNITVMHTQLGDDEILKKFWELEREPNHIKKHLLTEEESRCEEIFKATTTREKDGRYVVNLPFKSEDPSCQYGDTKKAAIKRFYTLETKFAKDTQLKEKYADVTLKHYKLLTVTFGTSSAPFLAVRSMQQVAYDEGIKYPFAAERVLKDYYMDDLMTGCDTIEEGMQIYNQMNELLAKAGFTLQKWSSNSSELLEKMIGKRYSFKGQQNVEKEISIKQDEVFKTLGLTWNRTCDTFQYSVQLPALQEPVTKRKILSDIARLFDPLGWVAPVIIVAKMLIQKLWISGIAWDEEVPCEIKKEWLTYRQELHFLTKFSVPRWLHMKHGDKQIDLHGFCDASKSAYAAVVYARVVDADGGIHVNLLTAKTKVAPIKTVSVPRLELCGAVLLAKLLSEVSEVMGISKSNLYYWTDSEIVLAWLNCHPNKWKTFVANRVSEILCISEPQQWNHVQSKSNPADCASRGLYASDFLNFKLWLEGPRFLKDTNIIYSKHKAASTDVEAIKVHVVSEDNFIWDKYSSLTRLVRIVAYLRRPLELRKPKPERNNHTFITAEELKLALETCIKICQDRNFEEVILDLKKEKPKRKEFKSLNLYLDSVNILRVGGRLERSGLARDCKNPILIPSNSHFTNLLIADAHDRNLHGGPQVMLNYLSTKYYIQGAKRLVTACVRKCVTCLRYTASTKPQLMGQLPPARVTPNRPFKSSGVDFAGPINLRTSKGRGHHAYKGYICLFVCMATKAVHIEAVSDLTTNGFLAAFRRFVARRGHCTDMWSDNGTNFQGACRELDTLLRSENSKLAKDIAASLAGEGTTWHFIPPHAPNFGGLWESGIKSCKRHLNRVIGSSTLTFEEMATLLSQVEACLNSRPLYRLTDSNKFDALTPGHFLVGEPITSAPDRNYEDANISSLKRWHLVQQMTQHFWRRWSSEYLTTLFHRYKWSTQNPEPNIGDVVLIKEDNLPPCRWLLGRVVEKHPGLDNLTRVVTIRSNGSMLKRPTSKLCVLPVA</sequence>
<dbReference type="SUPFAM" id="SSF53098">
    <property type="entry name" value="Ribonuclease H-like"/>
    <property type="match status" value="1"/>
</dbReference>
<dbReference type="Pfam" id="PF17921">
    <property type="entry name" value="Integrase_H2C2"/>
    <property type="match status" value="1"/>
</dbReference>
<dbReference type="OrthoDB" id="5984724at2759"/>
<accession>A0A9J7E9R1</accession>
<dbReference type="Gene3D" id="1.10.340.70">
    <property type="match status" value="1"/>
</dbReference>
<dbReference type="Proteomes" id="UP000301870">
    <property type="component" value="Chromosome 20"/>
</dbReference>
<dbReference type="Pfam" id="PF05380">
    <property type="entry name" value="Peptidase_A17"/>
    <property type="match status" value="1"/>
</dbReference>